<evidence type="ECO:0000313" key="3">
    <source>
        <dbReference type="Proteomes" id="UP000528945"/>
    </source>
</evidence>
<dbReference type="SUPFAM" id="SSF56935">
    <property type="entry name" value="Porins"/>
    <property type="match status" value="1"/>
</dbReference>
<evidence type="ECO:0008006" key="4">
    <source>
        <dbReference type="Google" id="ProtNLM"/>
    </source>
</evidence>
<evidence type="ECO:0000256" key="1">
    <source>
        <dbReference type="SAM" id="SignalP"/>
    </source>
</evidence>
<proteinExistence type="predicted"/>
<dbReference type="EMBL" id="JACIDB010000001">
    <property type="protein sequence ID" value="MBB3874673.1"/>
    <property type="molecule type" value="Genomic_DNA"/>
</dbReference>
<evidence type="ECO:0000313" key="2">
    <source>
        <dbReference type="EMBL" id="MBB3874673.1"/>
    </source>
</evidence>
<keyword evidence="1" id="KW-0732">Signal</keyword>
<gene>
    <name evidence="2" type="ORF">GGR47_000889</name>
</gene>
<dbReference type="RefSeq" id="WP_147034977.1">
    <property type="nucleotide sequence ID" value="NZ_JACIDB010000001.1"/>
</dbReference>
<reference evidence="2 3" key="1">
    <citation type="submission" date="2020-08" db="EMBL/GenBank/DDBJ databases">
        <title>Genomic Encyclopedia of Type Strains, Phase IV (KMG-IV): sequencing the most valuable type-strain genomes for metagenomic binning, comparative biology and taxonomic classification.</title>
        <authorList>
            <person name="Goeker M."/>
        </authorList>
    </citation>
    <scope>NUCLEOTIDE SEQUENCE [LARGE SCALE GENOMIC DNA]</scope>
    <source>
        <strain evidence="2 3">DSM 15581</strain>
    </source>
</reference>
<organism evidence="2 3">
    <name type="scientific">Sphingomonas aquatilis</name>
    <dbReference type="NCBI Taxonomy" id="93063"/>
    <lineage>
        <taxon>Bacteria</taxon>
        <taxon>Pseudomonadati</taxon>
        <taxon>Pseudomonadota</taxon>
        <taxon>Alphaproteobacteria</taxon>
        <taxon>Sphingomonadales</taxon>
        <taxon>Sphingomonadaceae</taxon>
        <taxon>Sphingomonas</taxon>
    </lineage>
</organism>
<dbReference type="AlphaFoldDB" id="A0AAW3TNE9"/>
<comment type="caution">
    <text evidence="2">The sequence shown here is derived from an EMBL/GenBank/DDBJ whole genome shotgun (WGS) entry which is preliminary data.</text>
</comment>
<feature type="signal peptide" evidence="1">
    <location>
        <begin position="1"/>
        <end position="22"/>
    </location>
</feature>
<keyword evidence="3" id="KW-1185">Reference proteome</keyword>
<dbReference type="Proteomes" id="UP000528945">
    <property type="component" value="Unassembled WGS sequence"/>
</dbReference>
<name>A0AAW3TNE9_9SPHN</name>
<protein>
    <recommendedName>
        <fullName evidence="4">Preprotein translocase subunit YajC</fullName>
    </recommendedName>
</protein>
<feature type="chain" id="PRO_5043576674" description="Preprotein translocase subunit YajC" evidence="1">
    <location>
        <begin position="23"/>
        <end position="534"/>
    </location>
</feature>
<accession>A0AAW3TNE9</accession>
<sequence length="534" mass="56399">MRRSISLGLALGACAVAGSAEAQGRRVTATPYIELGQVLDADLNSGDVLTYSTIAAGIDLAANTSRVNGQLSYRYERRIAWDDRIGDSDVHTGLARVSAKVARGLTLEAGGIATRARADIRGAAPGVLVGNVDNISQIYSVYAGPSYATNVGPVAVAASYLAGYTKVESPSFVGVGPGQPRFDYYDTAFNQSAGISAGVRPGQVLPVGLTASAGWDREDAGQLDGRYEGWRVRGDALMPVSPYVALTAGVGYERIETSNRPALTNVAGQPVVDGDGRFVTNSAAPRQIAYRTDGVYYDAGVVWRPNRRVSAEARVGKRFGSISYSGLATYQASEHVGMAVSVYDSVTTFGQQLRNGLQQLPTSFISARDAFTQQFNGCVFSTSGATPGGCLNDVFQSIQTASYRARGVDAVLSVTRGRTTYGGGIGYANRKLFNRDDVPGVTLYGIEDQSAYGQLFLNRQLSPVSTIDGNLFVNYYESGVAQAAGVWAYGGTASYGHSFGRITTSASAGVYAFDTGDLDTTWSAQALIAARYSF</sequence>